<dbReference type="InterPro" id="IPR018490">
    <property type="entry name" value="cNMP-bd_dom_sf"/>
</dbReference>
<dbReference type="InterPro" id="IPR013099">
    <property type="entry name" value="K_chnl_dom"/>
</dbReference>
<dbReference type="OrthoDB" id="421226at2759"/>
<dbReference type="AlphaFoldDB" id="A0CAZ7"/>
<dbReference type="GeneID" id="5021152"/>
<dbReference type="PANTHER" id="PTHR45689:SF5">
    <property type="entry name" value="I[[H]] CHANNEL, ISOFORM E"/>
    <property type="match status" value="1"/>
</dbReference>
<dbReference type="GO" id="GO:0035725">
    <property type="term" value="P:sodium ion transmembrane transport"/>
    <property type="evidence" value="ECO:0000318"/>
    <property type="project" value="GO_Central"/>
</dbReference>
<dbReference type="eggNOG" id="KOG0500">
    <property type="taxonomic scope" value="Eukaryota"/>
</dbReference>
<dbReference type="EMBL" id="CT868056">
    <property type="protein sequence ID" value="CAK67964.1"/>
    <property type="molecule type" value="Genomic_DNA"/>
</dbReference>
<dbReference type="OMA" id="EYNCIAC"/>
<dbReference type="Gene3D" id="2.60.120.10">
    <property type="entry name" value="Jelly Rolls"/>
    <property type="match status" value="1"/>
</dbReference>
<dbReference type="RefSeq" id="XP_001435361.1">
    <property type="nucleotide sequence ID" value="XM_001435324.1"/>
</dbReference>
<evidence type="ECO:0000313" key="5">
    <source>
        <dbReference type="Proteomes" id="UP000000600"/>
    </source>
</evidence>
<keyword evidence="5" id="KW-1185">Reference proteome</keyword>
<dbReference type="Gene3D" id="1.10.287.70">
    <property type="match status" value="1"/>
</dbReference>
<dbReference type="PROSITE" id="PS50042">
    <property type="entry name" value="CNMP_BINDING_3"/>
    <property type="match status" value="1"/>
</dbReference>
<dbReference type="GO" id="GO:0071805">
    <property type="term" value="P:potassium ion transmembrane transport"/>
    <property type="evidence" value="ECO:0000318"/>
    <property type="project" value="GO_Central"/>
</dbReference>
<evidence type="ECO:0000259" key="3">
    <source>
        <dbReference type="PROSITE" id="PS50042"/>
    </source>
</evidence>
<accession>A0CAZ7</accession>
<feature type="transmembrane region" description="Helical" evidence="2">
    <location>
        <begin position="238"/>
        <end position="257"/>
    </location>
</feature>
<dbReference type="GO" id="GO:0098855">
    <property type="term" value="C:HCN channel complex"/>
    <property type="evidence" value="ECO:0000318"/>
    <property type="project" value="GO_Central"/>
</dbReference>
<dbReference type="SUPFAM" id="SSF81324">
    <property type="entry name" value="Voltage-gated potassium channels"/>
    <property type="match status" value="1"/>
</dbReference>
<organism evidence="4 5">
    <name type="scientific">Paramecium tetraurelia</name>
    <dbReference type="NCBI Taxonomy" id="5888"/>
    <lineage>
        <taxon>Eukaryota</taxon>
        <taxon>Sar</taxon>
        <taxon>Alveolata</taxon>
        <taxon>Ciliophora</taxon>
        <taxon>Intramacronucleata</taxon>
        <taxon>Oligohymenophorea</taxon>
        <taxon>Peniculida</taxon>
        <taxon>Parameciidae</taxon>
        <taxon>Paramecium</taxon>
    </lineage>
</organism>
<dbReference type="InterPro" id="IPR000595">
    <property type="entry name" value="cNMP-bd_dom"/>
</dbReference>
<dbReference type="Proteomes" id="UP000000600">
    <property type="component" value="Unassembled WGS sequence"/>
</dbReference>
<protein>
    <recommendedName>
        <fullName evidence="3">Cyclic nucleotide-binding domain-containing protein</fullName>
    </recommendedName>
</protein>
<feature type="region of interest" description="Disordered" evidence="1">
    <location>
        <begin position="1"/>
        <end position="36"/>
    </location>
</feature>
<dbReference type="InterPro" id="IPR051413">
    <property type="entry name" value="K/Na_HCN_channel"/>
</dbReference>
<dbReference type="HOGENOM" id="CLU_007129_0_0_1"/>
<proteinExistence type="predicted"/>
<dbReference type="STRING" id="5888.A0CAZ7"/>
<keyword evidence="2" id="KW-1133">Transmembrane helix</keyword>
<dbReference type="Pfam" id="PF07885">
    <property type="entry name" value="Ion_trans_2"/>
    <property type="match status" value="1"/>
</dbReference>
<dbReference type="InterPro" id="IPR014710">
    <property type="entry name" value="RmlC-like_jellyroll"/>
</dbReference>
<sequence length="917" mass="108754">MNFDQINSEPDEPNVDTIQNKEKSKQSPKELMTKRNKRNALSDYNKLQQFNEQLILERQIQNRGSMLSFFIKNIYMKRFLNRLLQRKKIKQQYQQEIFNFIDDKSAQYTPISNRIQQFPSLLNLDFFQNVTNLMEKKVYFVIKQYISMIPIIQTENYAKITFDVIGTTARLYFLYLIPVDLAWAECAFLFQSLSVITIFMISILIAEFLFNLNVAYYQEGNMVTDRKQIAKNLICKSYGLEIFSTIILILALIFPDIQTQKQDSTPQNLIFLIFLVHKVNIDRIVTVYETAINLSKKFSSYLTLVKLLMFFFYVVHVFACLWYWVGKYNKNNPENWLSRAEIQDDSWDQQYLVSFYYACVTMFTVGYGDLTPKTQIERVVTILFIILSSVQLPYSVNTVGNIIQQISAYGEERKNKLRTINSYMQRKNVPYTLQNQIRQYLDYFWQLQAGEESEDEKQIIQQLPENLRDTLMIKANHSFFNKVSLFKDNFSIAFKQKLLKKINHMVVQPGQIIEITNEKPDCTSLFYIEEGTIEVFLNSKHKQCIRKVNKQQALGIDNFIVGTTTTEIFKSIGLSKLLILQRNDFLSVLSQFPEDFETFCKLKDDIIFNQDIQLFEYNCIACGMNSHKVVNCPFIHYAPQKDFIIKKFNYYKNQKRRDHRRSCKRIKTYFQLSELNFLKKQISIISNKIASPFLVQNKQQQKSLTQSKNLHGNPPVKSSNQLKPIKEFVEMQPLRLVDYGEKPTIKYNLRGNTQSTCRINQKQNTKIIFINAVKKVIAIQRWFGRNDLSMIDRFENSFDCKLIRELIVDLKSAKEVNQKDLDSIEMLLIKTKNLNKYERKRMDEFEQAREFQVYFQSFNLSKIVERLNFTKYQKYYIRKLQKLLPYLKYPGTFIKQYKVKMKHKKLKRSHNNNVLLY</sequence>
<name>A0CAZ7_PARTE</name>
<dbReference type="KEGG" id="ptm:GSPATT00036747001"/>
<feature type="transmembrane region" description="Helical" evidence="2">
    <location>
        <begin position="196"/>
        <end position="217"/>
    </location>
</feature>
<keyword evidence="2" id="KW-0472">Membrane</keyword>
<dbReference type="InParanoid" id="A0CAZ7"/>
<reference evidence="4 5" key="1">
    <citation type="journal article" date="2006" name="Nature">
        <title>Global trends of whole-genome duplications revealed by the ciliate Paramecium tetraurelia.</title>
        <authorList>
            <consortium name="Genoscope"/>
            <person name="Aury J.-M."/>
            <person name="Jaillon O."/>
            <person name="Duret L."/>
            <person name="Noel B."/>
            <person name="Jubin C."/>
            <person name="Porcel B.M."/>
            <person name="Segurens B."/>
            <person name="Daubin V."/>
            <person name="Anthouard V."/>
            <person name="Aiach N."/>
            <person name="Arnaiz O."/>
            <person name="Billaut A."/>
            <person name="Beisson J."/>
            <person name="Blanc I."/>
            <person name="Bouhouche K."/>
            <person name="Camara F."/>
            <person name="Duharcourt S."/>
            <person name="Guigo R."/>
            <person name="Gogendeau D."/>
            <person name="Katinka M."/>
            <person name="Keller A.-M."/>
            <person name="Kissmehl R."/>
            <person name="Klotz C."/>
            <person name="Koll F."/>
            <person name="Le Moue A."/>
            <person name="Lepere C."/>
            <person name="Malinsky S."/>
            <person name="Nowacki M."/>
            <person name="Nowak J.K."/>
            <person name="Plattner H."/>
            <person name="Poulain J."/>
            <person name="Ruiz F."/>
            <person name="Serrano V."/>
            <person name="Zagulski M."/>
            <person name="Dessen P."/>
            <person name="Betermier M."/>
            <person name="Weissenbach J."/>
            <person name="Scarpelli C."/>
            <person name="Schachter V."/>
            <person name="Sperling L."/>
            <person name="Meyer E."/>
            <person name="Cohen J."/>
            <person name="Wincker P."/>
        </authorList>
    </citation>
    <scope>NUCLEOTIDE SEQUENCE [LARGE SCALE GENOMIC DNA]</scope>
    <source>
        <strain evidence="4 5">Stock d4-2</strain>
    </source>
</reference>
<feature type="transmembrane region" description="Helical" evidence="2">
    <location>
        <begin position="351"/>
        <end position="367"/>
    </location>
</feature>
<dbReference type="GO" id="GO:0003254">
    <property type="term" value="P:regulation of membrane depolarization"/>
    <property type="evidence" value="ECO:0000318"/>
    <property type="project" value="GO_Central"/>
</dbReference>
<feature type="transmembrane region" description="Helical" evidence="2">
    <location>
        <begin position="300"/>
        <end position="325"/>
    </location>
</feature>
<gene>
    <name evidence="4" type="ORF">GSPATT00036747001</name>
</gene>
<feature type="compositionally biased region" description="Basic and acidic residues" evidence="1">
    <location>
        <begin position="19"/>
        <end position="33"/>
    </location>
</feature>
<feature type="domain" description="Cyclic nucleotide-binding" evidence="3">
    <location>
        <begin position="523"/>
        <end position="589"/>
    </location>
</feature>
<dbReference type="SUPFAM" id="SSF51206">
    <property type="entry name" value="cAMP-binding domain-like"/>
    <property type="match status" value="1"/>
</dbReference>
<evidence type="ECO:0000256" key="2">
    <source>
        <dbReference type="SAM" id="Phobius"/>
    </source>
</evidence>
<dbReference type="PANTHER" id="PTHR45689">
    <property type="entry name" value="I[[H]] CHANNEL, ISOFORM E"/>
    <property type="match status" value="1"/>
</dbReference>
<keyword evidence="2" id="KW-0812">Transmembrane</keyword>
<evidence type="ECO:0000256" key="1">
    <source>
        <dbReference type="SAM" id="MobiDB-lite"/>
    </source>
</evidence>
<dbReference type="Gene3D" id="1.10.287.630">
    <property type="entry name" value="Helix hairpin bin"/>
    <property type="match status" value="1"/>
</dbReference>
<evidence type="ECO:0000313" key="4">
    <source>
        <dbReference type="EMBL" id="CAK67964.1"/>
    </source>
</evidence>
<dbReference type="GO" id="GO:0005249">
    <property type="term" value="F:voltage-gated potassium channel activity"/>
    <property type="evidence" value="ECO:0000318"/>
    <property type="project" value="GO_Central"/>
</dbReference>